<keyword evidence="3" id="KW-1185">Reference proteome</keyword>
<reference evidence="2 3" key="1">
    <citation type="submission" date="2018-09" db="EMBL/GenBank/DDBJ databases">
        <title>Glutamicibacter mishrai S5-52T (LMG 29155T = KCTC 39846T).</title>
        <authorList>
            <person name="Das S.K."/>
        </authorList>
    </citation>
    <scope>NUCLEOTIDE SEQUENCE [LARGE SCALE GENOMIC DNA]</scope>
    <source>
        <strain evidence="2 3">S5-52</strain>
    </source>
</reference>
<dbReference type="AlphaFoldDB" id="A0A6H0SN78"/>
<sequence>MKKFLWVSIGVGVGVLATKKYAEVKSGAALNRQVGKYADRVAEYLEAFHQGMTSREEELRSALGVDAAK</sequence>
<protein>
    <submittedName>
        <fullName evidence="2">Uncharacterized protein</fullName>
    </submittedName>
</protein>
<dbReference type="EMBL" id="CP032549">
    <property type="protein sequence ID" value="QIV88586.1"/>
    <property type="molecule type" value="Genomic_DNA"/>
</dbReference>
<name>A0A6H0SN78_9MICC</name>
<organism evidence="2 3">
    <name type="scientific">Glutamicibacter mishrai</name>
    <dbReference type="NCBI Taxonomy" id="1775880"/>
    <lineage>
        <taxon>Bacteria</taxon>
        <taxon>Bacillati</taxon>
        <taxon>Actinomycetota</taxon>
        <taxon>Actinomycetes</taxon>
        <taxon>Micrococcales</taxon>
        <taxon>Micrococcaceae</taxon>
        <taxon>Glutamicibacter</taxon>
    </lineage>
</organism>
<gene>
    <name evidence="1" type="ORF">D3791_00040</name>
    <name evidence="2" type="ORF">D3791_16605</name>
</gene>
<evidence type="ECO:0000313" key="3">
    <source>
        <dbReference type="Proteomes" id="UP000502331"/>
    </source>
</evidence>
<evidence type="ECO:0000313" key="2">
    <source>
        <dbReference type="EMBL" id="QIV88586.1"/>
    </source>
</evidence>
<dbReference type="RefSeq" id="WP_022875199.1">
    <property type="nucleotide sequence ID" value="NZ_CP032549.1"/>
</dbReference>
<proteinExistence type="predicted"/>
<dbReference type="Proteomes" id="UP000502331">
    <property type="component" value="Chromosome"/>
</dbReference>
<evidence type="ECO:0000313" key="1">
    <source>
        <dbReference type="EMBL" id="QIV85648.1"/>
    </source>
</evidence>
<dbReference type="EMBL" id="CP032549">
    <property type="protein sequence ID" value="QIV85648.1"/>
    <property type="molecule type" value="Genomic_DNA"/>
</dbReference>
<accession>A0A6H0SN78</accession>